<evidence type="ECO:0000313" key="2">
    <source>
        <dbReference type="Proteomes" id="UP000555728"/>
    </source>
</evidence>
<dbReference type="EMBL" id="JACIGI010000012">
    <property type="protein sequence ID" value="MBB4286055.1"/>
    <property type="molecule type" value="Genomic_DNA"/>
</dbReference>
<comment type="caution">
    <text evidence="1">The sequence shown here is derived from an EMBL/GenBank/DDBJ whole genome shotgun (WGS) entry which is preliminary data.</text>
</comment>
<gene>
    <name evidence="1" type="ORF">GGD88_001780</name>
</gene>
<keyword evidence="2" id="KW-1185">Reference proteome</keyword>
<protein>
    <recommendedName>
        <fullName evidence="3">DUF4347 domain-containing protein</fullName>
    </recommendedName>
</protein>
<dbReference type="RefSeq" id="WP_184434312.1">
    <property type="nucleotide sequence ID" value="NZ_JACIGI010000012.1"/>
</dbReference>
<organism evidence="1 2">
    <name type="scientific">Roseospira goensis</name>
    <dbReference type="NCBI Taxonomy" id="391922"/>
    <lineage>
        <taxon>Bacteria</taxon>
        <taxon>Pseudomonadati</taxon>
        <taxon>Pseudomonadota</taxon>
        <taxon>Alphaproteobacteria</taxon>
        <taxon>Rhodospirillales</taxon>
        <taxon>Rhodospirillaceae</taxon>
        <taxon>Roseospira</taxon>
    </lineage>
</organism>
<evidence type="ECO:0000313" key="1">
    <source>
        <dbReference type="EMBL" id="MBB4286055.1"/>
    </source>
</evidence>
<evidence type="ECO:0008006" key="3">
    <source>
        <dbReference type="Google" id="ProtNLM"/>
    </source>
</evidence>
<reference evidence="1 2" key="1">
    <citation type="submission" date="2020-08" db="EMBL/GenBank/DDBJ databases">
        <title>Genome sequencing of Purple Non-Sulfur Bacteria from various extreme environments.</title>
        <authorList>
            <person name="Mayer M."/>
        </authorList>
    </citation>
    <scope>NUCLEOTIDE SEQUENCE [LARGE SCALE GENOMIC DNA]</scope>
    <source>
        <strain evidence="1 2">JA135</strain>
    </source>
</reference>
<accession>A0A7W6RZE0</accession>
<name>A0A7W6RZE0_9PROT</name>
<sequence length="218" mass="23637">MYTITELTAATAPKRQDKTKYVFFALYYTVADNAFQYAARTWLDAVKTQRSFKAGTDVEVMTAFKTEKDFKQGWEQVDKTCKTAAATVAAGAVFSHASKQEGGGDGLEFIPEGSDGTLIKTEIAVLPKLSWADGAYLLLASCNSGLSGQRGWSLSNQFAKRQGVVTLGQTGYAYFSKKWASYEEKGTSDTKIALWAYARGKNSPLGGGGRMLAQVSKP</sequence>
<proteinExistence type="predicted"/>
<dbReference type="AlphaFoldDB" id="A0A7W6RZE0"/>
<dbReference type="Proteomes" id="UP000555728">
    <property type="component" value="Unassembled WGS sequence"/>
</dbReference>